<evidence type="ECO:0000256" key="4">
    <source>
        <dbReference type="ARBA" id="ARBA00023098"/>
    </source>
</evidence>
<dbReference type="InterPro" id="IPR003817">
    <property type="entry name" value="PS_Dcarbxylase"/>
</dbReference>
<evidence type="ECO:0000256" key="6">
    <source>
        <dbReference type="ARBA" id="ARBA00023145"/>
    </source>
</evidence>
<evidence type="ECO:0000256" key="11">
    <source>
        <dbReference type="HAMAP-Rule" id="MF_00664"/>
    </source>
</evidence>
<keyword evidence="9 11" id="KW-1208">Phospholipid metabolism</keyword>
<comment type="catalytic activity">
    <reaction evidence="11">
        <text>a 1,2-diacyl-sn-glycero-3-phospho-L-serine + H(+) = a 1,2-diacyl-sn-glycero-3-phosphoethanolamine + CO2</text>
        <dbReference type="Rhea" id="RHEA:20828"/>
        <dbReference type="ChEBI" id="CHEBI:15378"/>
        <dbReference type="ChEBI" id="CHEBI:16526"/>
        <dbReference type="ChEBI" id="CHEBI:57262"/>
        <dbReference type="ChEBI" id="CHEBI:64612"/>
        <dbReference type="EC" id="4.1.1.65"/>
    </reaction>
</comment>
<evidence type="ECO:0000256" key="7">
    <source>
        <dbReference type="ARBA" id="ARBA00023209"/>
    </source>
</evidence>
<evidence type="ECO:0000256" key="12">
    <source>
        <dbReference type="SAM" id="Phobius"/>
    </source>
</evidence>
<evidence type="ECO:0000313" key="13">
    <source>
        <dbReference type="EMBL" id="SHI95624.1"/>
    </source>
</evidence>
<accession>A0A8G2C8N8</accession>
<keyword evidence="10 11" id="KW-0670">Pyruvate</keyword>
<feature type="modified residue" description="Pyruvic acid (Ser); by autocatalysis" evidence="11">
    <location>
        <position position="190"/>
    </location>
</feature>
<dbReference type="GO" id="GO:0004609">
    <property type="term" value="F:phosphatidylserine decarboxylase activity"/>
    <property type="evidence" value="ECO:0007669"/>
    <property type="project" value="UniProtKB-UniRule"/>
</dbReference>
<keyword evidence="8 11" id="KW-0456">Lyase</keyword>
<feature type="site" description="Cleavage (non-hydrolytic); by autocatalysis" evidence="11">
    <location>
        <begin position="189"/>
        <end position="190"/>
    </location>
</feature>
<evidence type="ECO:0000256" key="10">
    <source>
        <dbReference type="ARBA" id="ARBA00023317"/>
    </source>
</evidence>
<evidence type="ECO:0000256" key="1">
    <source>
        <dbReference type="ARBA" id="ARBA00022475"/>
    </source>
</evidence>
<feature type="transmembrane region" description="Helical" evidence="12">
    <location>
        <begin position="32"/>
        <end position="52"/>
    </location>
</feature>
<comment type="caution">
    <text evidence="13">The sequence shown here is derived from an EMBL/GenBank/DDBJ whole genome shotgun (WGS) entry which is preliminary data.</text>
</comment>
<feature type="chain" id="PRO_5035020190" description="Phosphatidylserine decarboxylase alpha chain" evidence="11">
    <location>
        <begin position="190"/>
        <end position="223"/>
    </location>
</feature>
<organism evidence="13 14">
    <name type="scientific">Halodesulfovibrio aestuarii</name>
    <dbReference type="NCBI Taxonomy" id="126333"/>
    <lineage>
        <taxon>Bacteria</taxon>
        <taxon>Pseudomonadati</taxon>
        <taxon>Thermodesulfobacteriota</taxon>
        <taxon>Desulfovibrionia</taxon>
        <taxon>Desulfovibrionales</taxon>
        <taxon>Desulfovibrionaceae</taxon>
        <taxon>Halodesulfovibrio</taxon>
    </lineage>
</organism>
<gene>
    <name evidence="11" type="primary">psd</name>
    <name evidence="13" type="ORF">SAMN05660830_01186</name>
</gene>
<comment type="cofactor">
    <cofactor evidence="11">
        <name>pyruvate</name>
        <dbReference type="ChEBI" id="CHEBI:15361"/>
    </cofactor>
    <text evidence="11">Binds 1 pyruvoyl group covalently per subunit.</text>
</comment>
<dbReference type="UniPathway" id="UPA00558">
    <property type="reaction ID" value="UER00616"/>
</dbReference>
<dbReference type="AlphaFoldDB" id="A0A8G2C8N8"/>
<evidence type="ECO:0000256" key="8">
    <source>
        <dbReference type="ARBA" id="ARBA00023239"/>
    </source>
</evidence>
<keyword evidence="7 11" id="KW-0594">Phospholipid biosynthesis</keyword>
<comment type="function">
    <text evidence="11">Catalyzes the formation of phosphatidylethanolamine (PtdEtn) from phosphatidylserine (PtdSer).</text>
</comment>
<feature type="chain" id="PRO_5035020189" description="Phosphatidylserine decarboxylase beta chain" evidence="11">
    <location>
        <begin position="1"/>
        <end position="189"/>
    </location>
</feature>
<comment type="subcellular location">
    <subcellularLocation>
        <location evidence="11">Cell membrane</location>
        <topology evidence="11">Peripheral membrane protein</topology>
    </subcellularLocation>
</comment>
<keyword evidence="6 11" id="KW-0865">Zymogen</keyword>
<evidence type="ECO:0000256" key="5">
    <source>
        <dbReference type="ARBA" id="ARBA00023136"/>
    </source>
</evidence>
<evidence type="ECO:0000256" key="9">
    <source>
        <dbReference type="ARBA" id="ARBA00023264"/>
    </source>
</evidence>
<evidence type="ECO:0000256" key="2">
    <source>
        <dbReference type="ARBA" id="ARBA00022516"/>
    </source>
</evidence>
<keyword evidence="12" id="KW-0812">Transmembrane</keyword>
<comment type="subunit">
    <text evidence="11">Heterodimer of a large membrane-associated beta subunit and a small pyruvoyl-containing alpha subunit.</text>
</comment>
<dbReference type="Pfam" id="PF02666">
    <property type="entry name" value="PS_Dcarbxylase"/>
    <property type="match status" value="1"/>
</dbReference>
<keyword evidence="3 11" id="KW-0210">Decarboxylase</keyword>
<keyword evidence="1 11" id="KW-1003">Cell membrane</keyword>
<dbReference type="InterPro" id="IPR033175">
    <property type="entry name" value="PSD-A"/>
</dbReference>
<dbReference type="HAMAP" id="MF_00664">
    <property type="entry name" value="PS_decarb_PSD_A"/>
    <property type="match status" value="1"/>
</dbReference>
<proteinExistence type="inferred from homology"/>
<keyword evidence="5 11" id="KW-0472">Membrane</keyword>
<keyword evidence="4 11" id="KW-0443">Lipid metabolism</keyword>
<protein>
    <recommendedName>
        <fullName evidence="11">Phosphatidylserine decarboxylase proenzyme</fullName>
        <ecNumber evidence="11">4.1.1.65</ecNumber>
    </recommendedName>
    <component>
        <recommendedName>
            <fullName evidence="11">Phosphatidylserine decarboxylase alpha chain</fullName>
        </recommendedName>
    </component>
    <component>
        <recommendedName>
            <fullName evidence="11">Phosphatidylserine decarboxylase beta chain</fullName>
        </recommendedName>
    </component>
</protein>
<keyword evidence="12" id="KW-1133">Transmembrane helix</keyword>
<sequence length="223" mass="24780">MFCSGIYIMRKATSGLTPEGIPSLVLTGLGTLAFAIMGCWILSTVFFILFWFSLHFFRDPERVTPTGEGLAVSPADGKVIKITPMEDPFTGERRMCICIFMNVFSVHVNRSPIESTVRGIKYFSGKYLNAAWDKASTDNERCAYDLEHTDGSRWTMVQIAGLIARRIVCRVGVDEALTRGERYGMIKFGSRVDLYLPEGYAPSVDVGEQVFAGETVIACKSEK</sequence>
<keyword evidence="2 11" id="KW-0444">Lipid biosynthesis</keyword>
<dbReference type="Proteomes" id="UP000184001">
    <property type="component" value="Unassembled WGS sequence"/>
</dbReference>
<comment type="similarity">
    <text evidence="11">Belongs to the phosphatidylserine decarboxylase family. PSD-A subfamily.</text>
</comment>
<evidence type="ECO:0000313" key="14">
    <source>
        <dbReference type="Proteomes" id="UP000184001"/>
    </source>
</evidence>
<feature type="active site" description="Schiff-base intermediate with substrate; via pyruvic acid" evidence="11">
    <location>
        <position position="190"/>
    </location>
</feature>
<reference evidence="13 14" key="1">
    <citation type="submission" date="2016-11" db="EMBL/GenBank/DDBJ databases">
        <authorList>
            <person name="Varghese N."/>
            <person name="Submissions S."/>
        </authorList>
    </citation>
    <scope>NUCLEOTIDE SEQUENCE [LARGE SCALE GENOMIC DNA]</scope>
    <source>
        <strain evidence="13 14">DSM 17919</strain>
    </source>
</reference>
<dbReference type="NCBIfam" id="NF003678">
    <property type="entry name" value="PRK05305.1-2"/>
    <property type="match status" value="1"/>
</dbReference>
<dbReference type="EMBL" id="FQZR01000003">
    <property type="protein sequence ID" value="SHI95624.1"/>
    <property type="molecule type" value="Genomic_DNA"/>
</dbReference>
<dbReference type="GO" id="GO:0005886">
    <property type="term" value="C:plasma membrane"/>
    <property type="evidence" value="ECO:0007669"/>
    <property type="project" value="UniProtKB-SubCell"/>
</dbReference>
<dbReference type="EC" id="4.1.1.65" evidence="11"/>
<name>A0A8G2C8N8_9BACT</name>
<dbReference type="PANTHER" id="PTHR35809:SF1">
    <property type="entry name" value="ARCHAETIDYLSERINE DECARBOXYLASE PROENZYME-RELATED"/>
    <property type="match status" value="1"/>
</dbReference>
<dbReference type="PANTHER" id="PTHR35809">
    <property type="entry name" value="ARCHAETIDYLSERINE DECARBOXYLASE PROENZYME-RELATED"/>
    <property type="match status" value="1"/>
</dbReference>
<dbReference type="NCBIfam" id="NF003685">
    <property type="entry name" value="PRK05305.2-5"/>
    <property type="match status" value="1"/>
</dbReference>
<evidence type="ECO:0000256" key="3">
    <source>
        <dbReference type="ARBA" id="ARBA00022793"/>
    </source>
</evidence>
<dbReference type="GO" id="GO:0006646">
    <property type="term" value="P:phosphatidylethanolamine biosynthetic process"/>
    <property type="evidence" value="ECO:0007669"/>
    <property type="project" value="UniProtKB-UniRule"/>
</dbReference>
<comment type="PTM">
    <text evidence="11">Is synthesized initially as an inactive proenzyme. Formation of the active enzyme involves a self-maturation process in which the active site pyruvoyl group is generated from an internal serine residue via an autocatalytic post-translational modification. Two non-identical subunits are generated from the proenzyme in this reaction, and the pyruvate is formed at the N-terminus of the alpha chain, which is derived from the carboxyl end of the proenzyme. The post-translation cleavage follows an unusual pathway, termed non-hydrolytic serinolysis, in which the side chain hydroxyl group of the serine supplies its oxygen atom to form the C-terminus of the beta chain, while the remainder of the serine residue undergoes an oxidative deamination to produce ammonia and the pyruvoyl prosthetic group on the alpha chain.</text>
</comment>
<comment type="pathway">
    <text evidence="11">Phospholipid metabolism; phosphatidylethanolamine biosynthesis; phosphatidylethanolamine from CDP-diacylglycerol: step 2/2.</text>
</comment>